<dbReference type="EnsemblPlants" id="KQJ94542">
    <property type="protein sequence ID" value="KQJ94542"/>
    <property type="gene ID" value="BRADI_3g11130v3"/>
</dbReference>
<dbReference type="GeneID" id="100834023"/>
<comment type="pathway">
    <text evidence="9">Amino-acid biosynthesis; L-lysine biosynthesis via DAP pathway; L-lysine from DL-2,6-diaminopimelate: step 1/1.</text>
</comment>
<evidence type="ECO:0000256" key="8">
    <source>
        <dbReference type="ARBA" id="ARBA00053571"/>
    </source>
</evidence>
<evidence type="ECO:0000313" key="15">
    <source>
        <dbReference type="EMBL" id="KQJ94542.1"/>
    </source>
</evidence>
<dbReference type="InterPro" id="IPR022653">
    <property type="entry name" value="De-COase2_pyr-phos_BS"/>
</dbReference>
<evidence type="ECO:0000256" key="7">
    <source>
        <dbReference type="ARBA" id="ARBA00050464"/>
    </source>
</evidence>
<feature type="active site" description="Proton donor" evidence="12">
    <location>
        <position position="429"/>
    </location>
</feature>
<dbReference type="PRINTS" id="PR01181">
    <property type="entry name" value="DAPDCRBXLASE"/>
</dbReference>
<keyword evidence="3" id="KW-0210">Decarboxylase</keyword>
<dbReference type="FunFam" id="3.20.20.10:FF:000003">
    <property type="entry name" value="Diaminopimelate decarboxylase"/>
    <property type="match status" value="1"/>
</dbReference>
<dbReference type="Pfam" id="PF00278">
    <property type="entry name" value="Orn_DAP_Arg_deC"/>
    <property type="match status" value="1"/>
</dbReference>
<evidence type="ECO:0000256" key="6">
    <source>
        <dbReference type="ARBA" id="ARBA00023239"/>
    </source>
</evidence>
<dbReference type="OrthoDB" id="5034579at2759"/>
<evidence type="ECO:0000256" key="12">
    <source>
        <dbReference type="PIRSR" id="PIRSR600183-50"/>
    </source>
</evidence>
<dbReference type="InterPro" id="IPR000183">
    <property type="entry name" value="Orn/DAP/Arg_de-COase"/>
</dbReference>
<evidence type="ECO:0000256" key="2">
    <source>
        <dbReference type="ARBA" id="ARBA00022605"/>
    </source>
</evidence>
<reference evidence="15 16" key="1">
    <citation type="journal article" date="2010" name="Nature">
        <title>Genome sequencing and analysis of the model grass Brachypodium distachyon.</title>
        <authorList>
            <consortium name="International Brachypodium Initiative"/>
        </authorList>
    </citation>
    <scope>NUCLEOTIDE SEQUENCE [LARGE SCALE GENOMIC DNA]</scope>
    <source>
        <strain evidence="15 16">Bd21</strain>
    </source>
</reference>
<dbReference type="InterPro" id="IPR009006">
    <property type="entry name" value="Ala_racemase/Decarboxylase_C"/>
</dbReference>
<evidence type="ECO:0000259" key="14">
    <source>
        <dbReference type="Pfam" id="PF02784"/>
    </source>
</evidence>
<dbReference type="EC" id="4.1.1.20" evidence="11"/>
<dbReference type="Gramene" id="KQJ94542">
    <property type="protein sequence ID" value="KQJ94542"/>
    <property type="gene ID" value="BRADI_3g11130v3"/>
</dbReference>
<keyword evidence="5" id="KW-0457">Lysine biosynthesis</keyword>
<dbReference type="PROSITE" id="PS00879">
    <property type="entry name" value="ODR_DC_2_2"/>
    <property type="match status" value="1"/>
</dbReference>
<dbReference type="InterPro" id="IPR022657">
    <property type="entry name" value="De-COase2_CS"/>
</dbReference>
<evidence type="ECO:0000256" key="9">
    <source>
        <dbReference type="ARBA" id="ARBA00060643"/>
    </source>
</evidence>
<evidence type="ECO:0000313" key="16">
    <source>
        <dbReference type="EnsemblPlants" id="KQJ94542"/>
    </source>
</evidence>
<evidence type="ECO:0000256" key="10">
    <source>
        <dbReference type="ARBA" id="ARBA00060983"/>
    </source>
</evidence>
<dbReference type="NCBIfam" id="TIGR01048">
    <property type="entry name" value="lysA"/>
    <property type="match status" value="1"/>
</dbReference>
<dbReference type="CDD" id="cd06828">
    <property type="entry name" value="PLPDE_III_DapDC"/>
    <property type="match status" value="1"/>
</dbReference>
<name>A0A0Q3F4Y2_BRADI</name>
<evidence type="ECO:0000256" key="11">
    <source>
        <dbReference type="ARBA" id="ARBA00066427"/>
    </source>
</evidence>
<comment type="cofactor">
    <cofactor evidence="1 12">
        <name>pyridoxal 5'-phosphate</name>
        <dbReference type="ChEBI" id="CHEBI:597326"/>
    </cofactor>
</comment>
<dbReference type="GO" id="GO:0009089">
    <property type="term" value="P:lysine biosynthetic process via diaminopimelate"/>
    <property type="evidence" value="ECO:0000318"/>
    <property type="project" value="GO_Central"/>
</dbReference>
<dbReference type="SUPFAM" id="SSF50621">
    <property type="entry name" value="Alanine racemase C-terminal domain-like"/>
    <property type="match status" value="1"/>
</dbReference>
<dbReference type="FunCoup" id="A0A0Q3F4Y2">
    <property type="interactions" value="384"/>
</dbReference>
<dbReference type="RefSeq" id="XP_003573060.2">
    <property type="nucleotide sequence ID" value="XM_003573012.4"/>
</dbReference>
<evidence type="ECO:0000259" key="13">
    <source>
        <dbReference type="Pfam" id="PF00278"/>
    </source>
</evidence>
<keyword evidence="17" id="KW-1185">Reference proteome</keyword>
<feature type="domain" description="Orn/DAP/Arg decarboxylase 2 C-terminal" evidence="13">
    <location>
        <begin position="113"/>
        <end position="456"/>
    </location>
</feature>
<dbReference type="FunFam" id="2.40.37.10:FF:000003">
    <property type="entry name" value="Diaminopimelate decarboxylase"/>
    <property type="match status" value="1"/>
</dbReference>
<feature type="modified residue" description="N6-(pyridoxal phosphate)lysine" evidence="12">
    <location>
        <position position="143"/>
    </location>
</feature>
<feature type="domain" description="Orn/DAP/Arg decarboxylase 2 N-terminal" evidence="14">
    <location>
        <begin position="119"/>
        <end position="365"/>
    </location>
</feature>
<dbReference type="ExpressionAtlas" id="A0A0Q3F4Y2">
    <property type="expression patterns" value="baseline"/>
</dbReference>
<dbReference type="InterPro" id="IPR002986">
    <property type="entry name" value="DAP_deCOOHase_LysA"/>
</dbReference>
<protein>
    <recommendedName>
        <fullName evidence="11">diaminopimelate decarboxylase</fullName>
        <ecNumber evidence="11">4.1.1.20</ecNumber>
    </recommendedName>
</protein>
<sequence>MPPSPAKLNPHRQTLAMAAANLLSRSLLPSLNPNSATRSSSSSPALVSLRRHHGRSNPLCASLSTASPSLRPEAAASGEAPKRCFRRGDDGHLYCEGVRVEEAIAAAERTPFYLYSKPQVVRNFTAYQEALEGLRSIVGYAVKANNNLRVLQLLRELGCGAVLVSGNELRLALRAGFDPTRCIFNGNGKTLEDLVLAAESGVFVNIDSEFDLENIVTAARVAGKKVPVLLRINPDVDPQVHPYVATGNKTSKFGIRNEKLQWFLDSIKSYPNDIKLVGVHCHLGSTITKVDIFRDAAVLMVNFVDEIRAQGFELEYLNIGGGLGIDYEHKDAILPTPMDLINTVRELVLSRDLTLIIEPGRSLIANTCCFVNKVTGVKTNGTKNFIVVDGSMAELIRPSLYGAYQHIELVSSPSPDAELATFDIVGPVCESADFLGKDRELPTPDKGAGLVVHDAGAYCMSMASTYNLKLRPPEYWVEEDGSIGKIRHAETFDDYMKFFDGLSS</sequence>
<dbReference type="KEGG" id="bdi:100834023"/>
<evidence type="ECO:0000256" key="3">
    <source>
        <dbReference type="ARBA" id="ARBA00022793"/>
    </source>
</evidence>
<dbReference type="Pfam" id="PF02784">
    <property type="entry name" value="Orn_Arg_deC_N"/>
    <property type="match status" value="1"/>
</dbReference>
<comment type="similarity">
    <text evidence="10">Belongs to the Orn/Lys/Arg decarboxylase class-II family. LysA subfamily.</text>
</comment>
<dbReference type="InterPro" id="IPR022643">
    <property type="entry name" value="De-COase2_C"/>
</dbReference>
<accession>A0A0Q3F4Y2</accession>
<dbReference type="InterPro" id="IPR022644">
    <property type="entry name" value="De-COase2_N"/>
</dbReference>
<evidence type="ECO:0000256" key="5">
    <source>
        <dbReference type="ARBA" id="ARBA00023154"/>
    </source>
</evidence>
<evidence type="ECO:0000313" key="17">
    <source>
        <dbReference type="Proteomes" id="UP000008810"/>
    </source>
</evidence>
<comment type="catalytic activity">
    <reaction evidence="7">
        <text>meso-2,6-diaminopimelate + H(+) = L-lysine + CO2</text>
        <dbReference type="Rhea" id="RHEA:15101"/>
        <dbReference type="ChEBI" id="CHEBI:15378"/>
        <dbReference type="ChEBI" id="CHEBI:16526"/>
        <dbReference type="ChEBI" id="CHEBI:32551"/>
        <dbReference type="ChEBI" id="CHEBI:57791"/>
        <dbReference type="EC" id="4.1.1.20"/>
    </reaction>
</comment>
<dbReference type="Proteomes" id="UP000008810">
    <property type="component" value="Chromosome 3"/>
</dbReference>
<dbReference type="PANTHER" id="PTHR43727:SF2">
    <property type="entry name" value="GROUP IV DECARBOXYLASE"/>
    <property type="match status" value="1"/>
</dbReference>
<organism evidence="15">
    <name type="scientific">Brachypodium distachyon</name>
    <name type="common">Purple false brome</name>
    <name type="synonym">Trachynia distachya</name>
    <dbReference type="NCBI Taxonomy" id="15368"/>
    <lineage>
        <taxon>Eukaryota</taxon>
        <taxon>Viridiplantae</taxon>
        <taxon>Streptophyta</taxon>
        <taxon>Embryophyta</taxon>
        <taxon>Tracheophyta</taxon>
        <taxon>Spermatophyta</taxon>
        <taxon>Magnoliopsida</taxon>
        <taxon>Liliopsida</taxon>
        <taxon>Poales</taxon>
        <taxon>Poaceae</taxon>
        <taxon>BOP clade</taxon>
        <taxon>Pooideae</taxon>
        <taxon>Stipodae</taxon>
        <taxon>Brachypodieae</taxon>
        <taxon>Brachypodium</taxon>
    </lineage>
</organism>
<evidence type="ECO:0000256" key="4">
    <source>
        <dbReference type="ARBA" id="ARBA00022898"/>
    </source>
</evidence>
<dbReference type="STRING" id="15368.A0A0Q3F4Y2"/>
<dbReference type="PRINTS" id="PR01179">
    <property type="entry name" value="ODADCRBXLASE"/>
</dbReference>
<reference evidence="15" key="2">
    <citation type="submission" date="2017-06" db="EMBL/GenBank/DDBJ databases">
        <title>WGS assembly of Brachypodium distachyon.</title>
        <authorList>
            <consortium name="The International Brachypodium Initiative"/>
            <person name="Lucas S."/>
            <person name="Harmon-Smith M."/>
            <person name="Lail K."/>
            <person name="Tice H."/>
            <person name="Grimwood J."/>
            <person name="Bruce D."/>
            <person name="Barry K."/>
            <person name="Shu S."/>
            <person name="Lindquist E."/>
            <person name="Wang M."/>
            <person name="Pitluck S."/>
            <person name="Vogel J.P."/>
            <person name="Garvin D.F."/>
            <person name="Mockler T.C."/>
            <person name="Schmutz J."/>
            <person name="Rokhsar D."/>
            <person name="Bevan M.W."/>
        </authorList>
    </citation>
    <scope>NUCLEOTIDE SEQUENCE</scope>
    <source>
        <strain evidence="15">Bd21</strain>
    </source>
</reference>
<dbReference type="Gene3D" id="3.20.20.10">
    <property type="entry name" value="Alanine racemase"/>
    <property type="match status" value="1"/>
</dbReference>
<keyword evidence="4 12" id="KW-0663">Pyridoxal phosphate</keyword>
<dbReference type="Gene3D" id="2.40.37.10">
    <property type="entry name" value="Lyase, Ornithine Decarboxylase, Chain A, domain 1"/>
    <property type="match status" value="1"/>
</dbReference>
<dbReference type="EMBL" id="CM000882">
    <property type="protein sequence ID" value="KQJ94542.1"/>
    <property type="molecule type" value="Genomic_DNA"/>
</dbReference>
<keyword evidence="2" id="KW-0028">Amino-acid biosynthesis</keyword>
<dbReference type="AlphaFoldDB" id="A0A0Q3F4Y2"/>
<evidence type="ECO:0000256" key="1">
    <source>
        <dbReference type="ARBA" id="ARBA00001933"/>
    </source>
</evidence>
<reference evidence="16" key="3">
    <citation type="submission" date="2018-08" db="UniProtKB">
        <authorList>
            <consortium name="EnsemblPlants"/>
        </authorList>
    </citation>
    <scope>IDENTIFICATION</scope>
    <source>
        <strain evidence="16">cv. Bd21</strain>
    </source>
</reference>
<dbReference type="HAMAP" id="MF_02120">
    <property type="entry name" value="LysA"/>
    <property type="match status" value="1"/>
</dbReference>
<dbReference type="PROSITE" id="PS00878">
    <property type="entry name" value="ODR_DC_2_1"/>
    <property type="match status" value="1"/>
</dbReference>
<keyword evidence="6" id="KW-0456">Lyase</keyword>
<dbReference type="PANTHER" id="PTHR43727">
    <property type="entry name" value="DIAMINOPIMELATE DECARBOXYLASE"/>
    <property type="match status" value="1"/>
</dbReference>
<dbReference type="InterPro" id="IPR029066">
    <property type="entry name" value="PLP-binding_barrel"/>
</dbReference>
<dbReference type="GO" id="GO:0008836">
    <property type="term" value="F:diaminopimelate decarboxylase activity"/>
    <property type="evidence" value="ECO:0000318"/>
    <property type="project" value="GO_Central"/>
</dbReference>
<proteinExistence type="inferred from homology"/>
<gene>
    <name evidence="16" type="primary">LOC100834023</name>
    <name evidence="15" type="ORF">BRADI_3g11130v3</name>
</gene>
<dbReference type="SUPFAM" id="SSF51419">
    <property type="entry name" value="PLP-binding barrel"/>
    <property type="match status" value="1"/>
</dbReference>
<comment type="function">
    <text evidence="8">Specifically catalyzes the decarboxylation of meso-diaminopimelate (meso-DAP) to L-lysine.</text>
</comment>